<gene>
    <name evidence="1" type="ORF">NM208_g5156</name>
</gene>
<keyword evidence="2" id="KW-1185">Reference proteome</keyword>
<name>A0ACC1SI89_9HYPO</name>
<accession>A0ACC1SI89</accession>
<proteinExistence type="predicted"/>
<evidence type="ECO:0000313" key="2">
    <source>
        <dbReference type="Proteomes" id="UP001148629"/>
    </source>
</evidence>
<organism evidence="1 2">
    <name type="scientific">Fusarium decemcellulare</name>
    <dbReference type="NCBI Taxonomy" id="57161"/>
    <lineage>
        <taxon>Eukaryota</taxon>
        <taxon>Fungi</taxon>
        <taxon>Dikarya</taxon>
        <taxon>Ascomycota</taxon>
        <taxon>Pezizomycotina</taxon>
        <taxon>Sordariomycetes</taxon>
        <taxon>Hypocreomycetidae</taxon>
        <taxon>Hypocreales</taxon>
        <taxon>Nectriaceae</taxon>
        <taxon>Fusarium</taxon>
        <taxon>Fusarium decemcellulare species complex</taxon>
    </lineage>
</organism>
<reference evidence="1" key="1">
    <citation type="submission" date="2022-08" db="EMBL/GenBank/DDBJ databases">
        <title>Genome Sequence of Fusarium decemcellulare.</title>
        <authorList>
            <person name="Buettner E."/>
        </authorList>
    </citation>
    <scope>NUCLEOTIDE SEQUENCE</scope>
    <source>
        <strain evidence="1">Babe19</strain>
    </source>
</reference>
<dbReference type="Proteomes" id="UP001148629">
    <property type="component" value="Unassembled WGS sequence"/>
</dbReference>
<dbReference type="EMBL" id="JANRMS010000418">
    <property type="protein sequence ID" value="KAJ3540225.1"/>
    <property type="molecule type" value="Genomic_DNA"/>
</dbReference>
<protein>
    <submittedName>
        <fullName evidence="1">Uncharacterized protein</fullName>
    </submittedName>
</protein>
<sequence>MWFTDPRSKSLGYSSCMAFLRRRSTGATNSSTLLAYLGYGIIAPDLLGDGGTDNPPELDRFALKIMVNEIEQLLDCEGVEKAVGIAHDLCGSVVLSRVITYLPERLTAVAFLTVGYAAPPLAFNEAGIDLINKATKEAVGYTTFGYWGFMNEDDAAPITDANLDSAFTLLYTDDPDYFQKHFAPIGEYKKWLLAGRIAPWTKYLEEESKSIFKRIYNYQGGFDGPLKTYKSMMRDVNLAHENAIPESAAYIKQPVLLITAAQDRIALPEAQVNNTKPFAADINITSVDAGHFLQVEKPQEVSKKLEAFIKSLA</sequence>
<comment type="caution">
    <text evidence="1">The sequence shown here is derived from an EMBL/GenBank/DDBJ whole genome shotgun (WGS) entry which is preliminary data.</text>
</comment>
<evidence type="ECO:0000313" key="1">
    <source>
        <dbReference type="EMBL" id="KAJ3540225.1"/>
    </source>
</evidence>